<reference evidence="2" key="1">
    <citation type="submission" date="2011-07" db="EMBL/GenBank/DDBJ databases">
        <authorList>
            <consortium name="Caenorhabditis brenneri Sequencing and Analysis Consortium"/>
            <person name="Wilson R.K."/>
        </authorList>
    </citation>
    <scope>NUCLEOTIDE SEQUENCE [LARGE SCALE GENOMIC DNA]</scope>
    <source>
        <strain evidence="2">PB2801</strain>
    </source>
</reference>
<proteinExistence type="predicted"/>
<evidence type="ECO:0000313" key="1">
    <source>
        <dbReference type="EMBL" id="EGT52573.1"/>
    </source>
</evidence>
<accession>G0N468</accession>
<keyword evidence="2" id="KW-1185">Reference proteome</keyword>
<dbReference type="AlphaFoldDB" id="G0N468"/>
<sequence length="418" mass="47220">MSEPCSHIILDRNSFTIDNIKHGFVVILEHPNQLKLPKNVQLSNKSLLLCGGASFGVKSFDYGLNEPALMENDLLIPLHSSMVSNYQKFVSSLTVDDLLQCHDVANVKIGGLLSKNKSERCYLENEIRNLQLLSNGIRIDTYPAISYPNAHLAQYKEVVAYTTIDLRSQDKAVKNSMKIFHDQGFEETIRRQLSCCIEETGNEFKRLTIVMRHGILRIPNNFKLVIQELEVSDNANEVINSIKNIIDDKSFPLKLLSIQTTMADDPVFQNEVLRTAKALKIIAHGHVTGNWGALLKHLPQEEVLFVTEQVTCQFVADIANILHDNPRKKDYNIYIQCNHVGDVMTSIKPFIHAVNDDLVRYVNSGTSDRVQVVRAFSDSPSFLLSLPQESINRQCCIFMKGHLSIMKKNSINWMANPG</sequence>
<dbReference type="PANTHER" id="PTHR31379:SF1">
    <property type="entry name" value="F-BOX C PROTEIN-RELATED"/>
    <property type="match status" value="1"/>
</dbReference>
<evidence type="ECO:0000313" key="2">
    <source>
        <dbReference type="Proteomes" id="UP000008068"/>
    </source>
</evidence>
<dbReference type="STRING" id="135651.G0N468"/>
<dbReference type="Pfam" id="PF12078">
    <property type="entry name" value="DUF3557"/>
    <property type="match status" value="1"/>
</dbReference>
<dbReference type="EMBL" id="GL379837">
    <property type="protein sequence ID" value="EGT52573.1"/>
    <property type="molecule type" value="Genomic_DNA"/>
</dbReference>
<name>G0N468_CAEBE</name>
<dbReference type="Proteomes" id="UP000008068">
    <property type="component" value="Unassembled WGS sequence"/>
</dbReference>
<dbReference type="PANTHER" id="PTHR31379">
    <property type="entry name" value="F-BOX C PROTEIN-RELATED-RELATED"/>
    <property type="match status" value="1"/>
</dbReference>
<organism evidence="2">
    <name type="scientific">Caenorhabditis brenneri</name>
    <name type="common">Nematode worm</name>
    <dbReference type="NCBI Taxonomy" id="135651"/>
    <lineage>
        <taxon>Eukaryota</taxon>
        <taxon>Metazoa</taxon>
        <taxon>Ecdysozoa</taxon>
        <taxon>Nematoda</taxon>
        <taxon>Chromadorea</taxon>
        <taxon>Rhabditida</taxon>
        <taxon>Rhabditina</taxon>
        <taxon>Rhabditomorpha</taxon>
        <taxon>Rhabditoidea</taxon>
        <taxon>Rhabditidae</taxon>
        <taxon>Peloderinae</taxon>
        <taxon>Caenorhabditis</taxon>
    </lineage>
</organism>
<gene>
    <name evidence="1" type="ORF">CAEBREN_05195</name>
</gene>
<dbReference type="InterPro" id="IPR021942">
    <property type="entry name" value="DUF3557"/>
</dbReference>
<protein>
    <submittedName>
        <fullName evidence="1">Uncharacterized protein</fullName>
    </submittedName>
</protein>
<dbReference type="HOGENOM" id="CLU_657621_0_0_1"/>
<dbReference type="InParanoid" id="G0N468"/>